<comment type="function">
    <text evidence="14">Converts testosterone into 5-alpha-dihydrotestosterone and progesterone or corticosterone into their corresponding 5-alpha-3-oxosteroids. It plays a central role in sexual differentiation and androgen physiology.</text>
</comment>
<keyword evidence="4 18" id="KW-0812">Transmembrane</keyword>
<dbReference type="GO" id="GO:0047751">
    <property type="term" value="F:3-oxo-5-alpha-steroid 4-dehydrogenase (NADP+) activity"/>
    <property type="evidence" value="ECO:0007669"/>
    <property type="project" value="UniProtKB-EC"/>
</dbReference>
<keyword evidence="6" id="KW-0256">Endoplasmic reticulum</keyword>
<dbReference type="AlphaFoldDB" id="A0AAD5RAL1"/>
<comment type="catalytic activity">
    <reaction evidence="17">
        <text>17beta-hydroxy-5alpha-androstan-3-one + NADP(+) = testosterone + NADPH + H(+)</text>
        <dbReference type="Rhea" id="RHEA:50820"/>
        <dbReference type="ChEBI" id="CHEBI:15378"/>
        <dbReference type="ChEBI" id="CHEBI:16330"/>
        <dbReference type="ChEBI" id="CHEBI:17347"/>
        <dbReference type="ChEBI" id="CHEBI:57783"/>
        <dbReference type="ChEBI" id="CHEBI:58349"/>
        <dbReference type="EC" id="1.3.1.22"/>
    </reaction>
    <physiologicalReaction direction="right-to-left" evidence="17">
        <dbReference type="Rhea" id="RHEA:50822"/>
    </physiologicalReaction>
</comment>
<evidence type="ECO:0000256" key="13">
    <source>
        <dbReference type="ARBA" id="ARBA00023136"/>
    </source>
</evidence>
<dbReference type="GO" id="GO:0006702">
    <property type="term" value="P:androgen biosynthetic process"/>
    <property type="evidence" value="ECO:0007669"/>
    <property type="project" value="UniProtKB-ARBA"/>
</dbReference>
<evidence type="ECO:0000256" key="15">
    <source>
        <dbReference type="ARBA" id="ARBA00048292"/>
    </source>
</evidence>
<dbReference type="PROSITE" id="PS50244">
    <property type="entry name" value="S5A_REDUCTASE"/>
    <property type="match status" value="1"/>
</dbReference>
<feature type="transmembrane region" description="Helical" evidence="18">
    <location>
        <begin position="12"/>
        <end position="31"/>
    </location>
</feature>
<keyword evidence="13 18" id="KW-0472">Membrane</keyword>
<dbReference type="Gene3D" id="1.20.120.1630">
    <property type="match status" value="1"/>
</dbReference>
<accession>A0AAD5RAL1</accession>
<keyword evidence="21" id="KW-1185">Reference proteome</keyword>
<keyword evidence="10 18" id="KW-1133">Transmembrane helix</keyword>
<evidence type="ECO:0000256" key="17">
    <source>
        <dbReference type="ARBA" id="ARBA00049397"/>
    </source>
</evidence>
<evidence type="ECO:0000256" key="1">
    <source>
        <dbReference type="ARBA" id="ARBA00004154"/>
    </source>
</evidence>
<evidence type="ECO:0000256" key="12">
    <source>
        <dbReference type="ARBA" id="ARBA00023098"/>
    </source>
</evidence>
<evidence type="ECO:0000256" key="4">
    <source>
        <dbReference type="ARBA" id="ARBA00022692"/>
    </source>
</evidence>
<feature type="transmembrane region" description="Helical" evidence="18">
    <location>
        <begin position="107"/>
        <end position="125"/>
    </location>
</feature>
<evidence type="ECO:0000256" key="14">
    <source>
        <dbReference type="ARBA" id="ARBA00037789"/>
    </source>
</evidence>
<proteinExistence type="inferred from homology"/>
<evidence type="ECO:0000256" key="8">
    <source>
        <dbReference type="ARBA" id="ARBA00022857"/>
    </source>
</evidence>
<gene>
    <name evidence="20" type="ORF">KIN20_035023</name>
</gene>
<dbReference type="PANTHER" id="PTHR10556:SF57">
    <property type="entry name" value="3-OXO-5-ALPHA-STEROID 4-DEHYDROGENASE 1"/>
    <property type="match status" value="1"/>
</dbReference>
<comment type="caution">
    <text evidence="18">Lacks conserved residue(s) required for the propagation of feature annotation.</text>
</comment>
<keyword evidence="5" id="KW-0221">Differentiation</keyword>
<evidence type="ECO:0000256" key="9">
    <source>
        <dbReference type="ARBA" id="ARBA00022928"/>
    </source>
</evidence>
<dbReference type="GO" id="GO:0007548">
    <property type="term" value="P:sex differentiation"/>
    <property type="evidence" value="ECO:0007669"/>
    <property type="project" value="UniProtKB-KW"/>
</dbReference>
<evidence type="ECO:0000256" key="16">
    <source>
        <dbReference type="ARBA" id="ARBA00049166"/>
    </source>
</evidence>
<keyword evidence="7" id="KW-0492">Microsome</keyword>
<reference evidence="20" key="1">
    <citation type="submission" date="2021-06" db="EMBL/GenBank/DDBJ databases">
        <title>Parelaphostrongylus tenuis whole genome reference sequence.</title>
        <authorList>
            <person name="Garwood T.J."/>
            <person name="Larsen P.A."/>
            <person name="Fountain-Jones N.M."/>
            <person name="Garbe J.R."/>
            <person name="Macchietto M.G."/>
            <person name="Kania S.A."/>
            <person name="Gerhold R.W."/>
            <person name="Richards J.E."/>
            <person name="Wolf T.M."/>
        </authorList>
    </citation>
    <scope>NUCLEOTIDE SEQUENCE</scope>
    <source>
        <strain evidence="20">MNPRO001-30</strain>
        <tissue evidence="20">Meninges</tissue>
    </source>
</reference>
<evidence type="ECO:0000259" key="19">
    <source>
        <dbReference type="Pfam" id="PF02544"/>
    </source>
</evidence>
<evidence type="ECO:0000313" key="21">
    <source>
        <dbReference type="Proteomes" id="UP001196413"/>
    </source>
</evidence>
<dbReference type="EMBL" id="JAHQIW010007183">
    <property type="protein sequence ID" value="KAJ1372775.1"/>
    <property type="molecule type" value="Genomic_DNA"/>
</dbReference>
<evidence type="ECO:0000313" key="20">
    <source>
        <dbReference type="EMBL" id="KAJ1372775.1"/>
    </source>
</evidence>
<keyword evidence="8" id="KW-0521">NADP</keyword>
<keyword evidence="11" id="KW-0560">Oxidoreductase</keyword>
<dbReference type="InterPro" id="IPR016636">
    <property type="entry name" value="3-oxo-5-alpha-steroid_4-DH"/>
</dbReference>
<evidence type="ECO:0000256" key="3">
    <source>
        <dbReference type="ARBA" id="ARBA00007742"/>
    </source>
</evidence>
<comment type="similarity">
    <text evidence="3 18">Belongs to the steroid 5-alpha reductase family.</text>
</comment>
<comment type="catalytic activity">
    <reaction evidence="18">
        <text>a 3-oxo-5alpha-steroid + NADP(+) = a 3-oxo-Delta(4)-steroid + NADPH + H(+)</text>
        <dbReference type="Rhea" id="RHEA:54384"/>
        <dbReference type="ChEBI" id="CHEBI:13601"/>
        <dbReference type="ChEBI" id="CHEBI:15378"/>
        <dbReference type="ChEBI" id="CHEBI:47909"/>
        <dbReference type="ChEBI" id="CHEBI:57783"/>
        <dbReference type="ChEBI" id="CHEBI:58349"/>
        <dbReference type="EC" id="1.3.1.22"/>
    </reaction>
</comment>
<dbReference type="InterPro" id="IPR001104">
    <property type="entry name" value="3-oxo-5_a-steroid_4-DH_C"/>
</dbReference>
<dbReference type="EC" id="1.3.1.22" evidence="18"/>
<dbReference type="Proteomes" id="UP001196413">
    <property type="component" value="Unassembled WGS sequence"/>
</dbReference>
<feature type="transmembrane region" description="Helical" evidence="18">
    <location>
        <begin position="137"/>
        <end position="159"/>
    </location>
</feature>
<feature type="domain" description="3-oxo-5-alpha-steroid 4-dehydrogenase C-terminal" evidence="19">
    <location>
        <begin position="105"/>
        <end position="251"/>
    </location>
</feature>
<sequence length="251" mass="28794">MFYDLSEFAVIYWLSWLMMLIAAVSFVHLMSGSRVMYGRYSVRSALMIPPRLSWFTQELPSFAIPLYYVFGCRSAAGILILTTFVLHYFNRTFVYSLQLKSGNGTPWYIWLAAVVFCIGNGYLQGSYHGQYYWPANFFSHISTYIGLLIFASGMFINITSDRILHSLRRPGETGYKIPQGGLFEYVSGANFFGEIVEWIGYAIMSQSLPAFAFALLTACNLGPRAIHHHQWYHNKFPNYPKNRKALIPFVL</sequence>
<evidence type="ECO:0000256" key="11">
    <source>
        <dbReference type="ARBA" id="ARBA00023002"/>
    </source>
</evidence>
<comment type="caution">
    <text evidence="20">The sequence shown here is derived from an EMBL/GenBank/DDBJ whole genome shotgun (WGS) entry which is preliminary data.</text>
</comment>
<evidence type="ECO:0000256" key="2">
    <source>
        <dbReference type="ARBA" id="ARBA00004477"/>
    </source>
</evidence>
<comment type="catalytic activity">
    <reaction evidence="15">
        <text>5alpha-pregnane-3,20-dione + NADP(+) = progesterone + NADPH + H(+)</text>
        <dbReference type="Rhea" id="RHEA:21952"/>
        <dbReference type="ChEBI" id="CHEBI:15378"/>
        <dbReference type="ChEBI" id="CHEBI:17026"/>
        <dbReference type="ChEBI" id="CHEBI:28952"/>
        <dbReference type="ChEBI" id="CHEBI:57783"/>
        <dbReference type="ChEBI" id="CHEBI:58349"/>
        <dbReference type="EC" id="1.3.1.22"/>
    </reaction>
    <physiologicalReaction direction="right-to-left" evidence="15">
        <dbReference type="Rhea" id="RHEA:21954"/>
    </physiologicalReaction>
</comment>
<evidence type="ECO:0000256" key="7">
    <source>
        <dbReference type="ARBA" id="ARBA00022848"/>
    </source>
</evidence>
<organism evidence="20 21">
    <name type="scientific">Parelaphostrongylus tenuis</name>
    <name type="common">Meningeal worm</name>
    <dbReference type="NCBI Taxonomy" id="148309"/>
    <lineage>
        <taxon>Eukaryota</taxon>
        <taxon>Metazoa</taxon>
        <taxon>Ecdysozoa</taxon>
        <taxon>Nematoda</taxon>
        <taxon>Chromadorea</taxon>
        <taxon>Rhabditida</taxon>
        <taxon>Rhabditina</taxon>
        <taxon>Rhabditomorpha</taxon>
        <taxon>Strongyloidea</taxon>
        <taxon>Metastrongylidae</taxon>
        <taxon>Parelaphostrongylus</taxon>
    </lineage>
</organism>
<evidence type="ECO:0000256" key="18">
    <source>
        <dbReference type="PIRNR" id="PIRNR015596"/>
    </source>
</evidence>
<name>A0AAD5RAL1_PARTN</name>
<comment type="catalytic activity">
    <reaction evidence="16">
        <text>androst-4-ene-3,17-dione + NADPH + H(+) = 5alpha-androstan-3,17-dione + NADP(+)</text>
        <dbReference type="Rhea" id="RHEA:50816"/>
        <dbReference type="ChEBI" id="CHEBI:15378"/>
        <dbReference type="ChEBI" id="CHEBI:15994"/>
        <dbReference type="ChEBI" id="CHEBI:16422"/>
        <dbReference type="ChEBI" id="CHEBI:57783"/>
        <dbReference type="ChEBI" id="CHEBI:58349"/>
    </reaction>
    <physiologicalReaction direction="left-to-right" evidence="16">
        <dbReference type="Rhea" id="RHEA:50817"/>
    </physiologicalReaction>
</comment>
<evidence type="ECO:0000256" key="5">
    <source>
        <dbReference type="ARBA" id="ARBA00022782"/>
    </source>
</evidence>
<evidence type="ECO:0000256" key="10">
    <source>
        <dbReference type="ARBA" id="ARBA00022989"/>
    </source>
</evidence>
<dbReference type="GO" id="GO:0030154">
    <property type="term" value="P:cell differentiation"/>
    <property type="evidence" value="ECO:0007669"/>
    <property type="project" value="UniProtKB-KW"/>
</dbReference>
<dbReference type="InterPro" id="IPR039357">
    <property type="entry name" value="SRD5A/TECR"/>
</dbReference>
<dbReference type="Pfam" id="PF02544">
    <property type="entry name" value="Steroid_dh"/>
    <property type="match status" value="1"/>
</dbReference>
<comment type="subcellular location">
    <subcellularLocation>
        <location evidence="2">Endoplasmic reticulum membrane</location>
        <topology evidence="2">Multi-pass membrane protein</topology>
    </subcellularLocation>
    <subcellularLocation>
        <location evidence="1">Microsome membrane</location>
        <topology evidence="1">Multi-pass membrane protein</topology>
    </subcellularLocation>
</comment>
<evidence type="ECO:0000256" key="6">
    <source>
        <dbReference type="ARBA" id="ARBA00022824"/>
    </source>
</evidence>
<keyword evidence="9" id="KW-0726">Sexual differentiation</keyword>
<protein>
    <recommendedName>
        <fullName evidence="18">3-oxo-5alpha-steroid 4-dehydrogenase (NADP(+))</fullName>
        <ecNumber evidence="18">1.3.1.22</ecNumber>
    </recommendedName>
</protein>
<keyword evidence="12" id="KW-0443">Lipid metabolism</keyword>
<dbReference type="FunFam" id="1.20.120.1630:FF:000002">
    <property type="entry name" value="Steroid 5 alpha-reductase 1"/>
    <property type="match status" value="1"/>
</dbReference>
<dbReference type="PANTHER" id="PTHR10556">
    <property type="entry name" value="3-OXO-5-ALPHA-STEROID 4-DEHYDROGENASE"/>
    <property type="match status" value="1"/>
</dbReference>
<dbReference type="GO" id="GO:0005789">
    <property type="term" value="C:endoplasmic reticulum membrane"/>
    <property type="evidence" value="ECO:0007669"/>
    <property type="project" value="UniProtKB-SubCell"/>
</dbReference>
<dbReference type="PIRSF" id="PIRSF015596">
    <property type="entry name" value="5_alpha-SR2"/>
    <property type="match status" value="1"/>
</dbReference>